<dbReference type="EMBL" id="CP137641">
    <property type="protein sequence ID" value="WOX55784.1"/>
    <property type="molecule type" value="Genomic_DNA"/>
</dbReference>
<protein>
    <submittedName>
        <fullName evidence="1">Uncharacterized protein</fullName>
    </submittedName>
</protein>
<accession>A0ABD8A8E5</accession>
<reference evidence="1 2" key="1">
    <citation type="submission" date="2023-10" db="EMBL/GenBank/DDBJ databases">
        <title>The complete genome sequence of Methanoculleus palmolei DSM 4273.</title>
        <authorList>
            <person name="Lai S.-J."/>
            <person name="You Y.-T."/>
            <person name="Chen S.-C."/>
        </authorList>
    </citation>
    <scope>NUCLEOTIDE SEQUENCE [LARGE SCALE GENOMIC DNA]</scope>
    <source>
        <strain evidence="1 2">DSM 4273</strain>
    </source>
</reference>
<organism evidence="1 2">
    <name type="scientific">Methanoculleus palmolei</name>
    <dbReference type="NCBI Taxonomy" id="72612"/>
    <lineage>
        <taxon>Archaea</taxon>
        <taxon>Methanobacteriati</taxon>
        <taxon>Methanobacteriota</taxon>
        <taxon>Stenosarchaea group</taxon>
        <taxon>Methanomicrobia</taxon>
        <taxon>Methanomicrobiales</taxon>
        <taxon>Methanomicrobiaceae</taxon>
        <taxon>Methanoculleus</taxon>
    </lineage>
</organism>
<proteinExistence type="predicted"/>
<dbReference type="AlphaFoldDB" id="A0ABD8A8E5"/>
<evidence type="ECO:0000313" key="2">
    <source>
        <dbReference type="Proteomes" id="UP001626603"/>
    </source>
</evidence>
<gene>
    <name evidence="1" type="ORF">R6Y95_00245</name>
</gene>
<evidence type="ECO:0000313" key="1">
    <source>
        <dbReference type="EMBL" id="WOX55784.1"/>
    </source>
</evidence>
<sequence length="46" mass="5020">MKRALAGDVAPEERSRLEAACTRADGEIAIVEGDGVIFSWLTQRTE</sequence>
<name>A0ABD8A8E5_9EURY</name>
<keyword evidence="2" id="KW-1185">Reference proteome</keyword>
<dbReference type="Proteomes" id="UP001626603">
    <property type="component" value="Chromosome"/>
</dbReference>